<keyword evidence="1" id="KW-0808">Transferase</keyword>
<sequence length="410" mass="48175">MKPRILFLTTLLPFPLDNGGKIKTYNTIEALSRNYDIDLICYINKKEDLVYVENIKSIVKDIQVVQKNVIRSTSLKNFVFDYFKSLISVYPYSINKFYTSELKNKIINKLKEEDYDYIYIDHLPMMVYQHLFSKNKLVLDQHNVESLIFKRLIETESNFIKKALGLLEFIKLKRFEIKSLQLAQQIICLSENDKEVFKGFGIKEEKLNVIPIHLKLNKKYEYQKKEKDKLKILFLGSMSWYPNQNGIRWFMENVWVNLNQNDYEMYIVGSNPPSYIQKYHNGQNVFVTGYVDDVDEYIRQCDVSVVPLFMGSGQRVKIIESFAKGIPVISTSIGAEGLVYEKNKSIIIADNAKQFIESLNMLKRDSNKLIELSENGKKLFYKHYSFENLPHKLTYVLNKLDLEDDLVEKK</sequence>
<name>A0A150N5L7_9BACL</name>
<dbReference type="PANTHER" id="PTHR46401">
    <property type="entry name" value="GLYCOSYLTRANSFERASE WBBK-RELATED"/>
    <property type="match status" value="1"/>
</dbReference>
<dbReference type="AlphaFoldDB" id="A0A150N5L7"/>
<dbReference type="SUPFAM" id="SSF53756">
    <property type="entry name" value="UDP-Glycosyltransferase/glycogen phosphorylase"/>
    <property type="match status" value="1"/>
</dbReference>
<organism evidence="2 3">
    <name type="scientific">Parageobacillus toebii</name>
    <dbReference type="NCBI Taxonomy" id="153151"/>
    <lineage>
        <taxon>Bacteria</taxon>
        <taxon>Bacillati</taxon>
        <taxon>Bacillota</taxon>
        <taxon>Bacilli</taxon>
        <taxon>Bacillales</taxon>
        <taxon>Anoxybacillaceae</taxon>
        <taxon>Parageobacillus</taxon>
    </lineage>
</organism>
<protein>
    <recommendedName>
        <fullName evidence="4">Glycosyltransferase subfamily 4-like N-terminal domain-containing protein</fullName>
    </recommendedName>
</protein>
<evidence type="ECO:0000313" key="3">
    <source>
        <dbReference type="Proteomes" id="UP000075324"/>
    </source>
</evidence>
<gene>
    <name evidence="2" type="ORF">B4110_3671</name>
</gene>
<dbReference type="Pfam" id="PF13692">
    <property type="entry name" value="Glyco_trans_1_4"/>
    <property type="match status" value="1"/>
</dbReference>
<reference evidence="2 3" key="1">
    <citation type="submission" date="2016-01" db="EMBL/GenBank/DDBJ databases">
        <title>Draft Genome Sequences of Seven Thermophilic Sporeformers Isolated from Foods.</title>
        <authorList>
            <person name="Berendsen E.M."/>
            <person name="Wells-Bennik M.H."/>
            <person name="Krawcyk A.O."/>
            <person name="De Jong A."/>
            <person name="Holsappel S."/>
            <person name="Eijlander R.T."/>
            <person name="Kuipers O.P."/>
        </authorList>
    </citation>
    <scope>NUCLEOTIDE SEQUENCE [LARGE SCALE GENOMIC DNA]</scope>
    <source>
        <strain evidence="2 3">B4110</strain>
    </source>
</reference>
<proteinExistence type="predicted"/>
<evidence type="ECO:0000313" key="2">
    <source>
        <dbReference type="EMBL" id="KYD31978.1"/>
    </source>
</evidence>
<dbReference type="CDD" id="cd03801">
    <property type="entry name" value="GT4_PimA-like"/>
    <property type="match status" value="1"/>
</dbReference>
<comment type="caution">
    <text evidence="2">The sequence shown here is derived from an EMBL/GenBank/DDBJ whole genome shotgun (WGS) entry which is preliminary data.</text>
</comment>
<evidence type="ECO:0008006" key="4">
    <source>
        <dbReference type="Google" id="ProtNLM"/>
    </source>
</evidence>
<dbReference type="PATRIC" id="fig|153151.4.peg.1495"/>
<dbReference type="RefSeq" id="WP_062677546.1">
    <property type="nucleotide sequence ID" value="NZ_LQYW01000027.1"/>
</dbReference>
<dbReference type="Proteomes" id="UP000075324">
    <property type="component" value="Unassembled WGS sequence"/>
</dbReference>
<dbReference type="GO" id="GO:0016757">
    <property type="term" value="F:glycosyltransferase activity"/>
    <property type="evidence" value="ECO:0007669"/>
    <property type="project" value="TreeGrafter"/>
</dbReference>
<dbReference type="EMBL" id="LQYW01000027">
    <property type="protein sequence ID" value="KYD31978.1"/>
    <property type="molecule type" value="Genomic_DNA"/>
</dbReference>
<accession>A0A150N5L7</accession>
<evidence type="ECO:0000256" key="1">
    <source>
        <dbReference type="ARBA" id="ARBA00022679"/>
    </source>
</evidence>
<dbReference type="GO" id="GO:0009103">
    <property type="term" value="P:lipopolysaccharide biosynthetic process"/>
    <property type="evidence" value="ECO:0007669"/>
    <property type="project" value="TreeGrafter"/>
</dbReference>
<dbReference type="Gene3D" id="3.40.50.2000">
    <property type="entry name" value="Glycogen Phosphorylase B"/>
    <property type="match status" value="2"/>
</dbReference>
<dbReference type="PANTHER" id="PTHR46401:SF2">
    <property type="entry name" value="GLYCOSYLTRANSFERASE WBBK-RELATED"/>
    <property type="match status" value="1"/>
</dbReference>